<comment type="catalytic activity">
    <reaction evidence="1">
        <text>ATP + protein L-histidine = ADP + protein N-phospho-L-histidine.</text>
        <dbReference type="EC" id="2.7.13.3"/>
    </reaction>
</comment>
<accession>A0ABQ5TMB2</accession>
<evidence type="ECO:0000256" key="7">
    <source>
        <dbReference type="ARBA" id="ARBA00022692"/>
    </source>
</evidence>
<dbReference type="SUPFAM" id="SSF55890">
    <property type="entry name" value="Sporulation response regulatory protein Spo0B"/>
    <property type="match status" value="1"/>
</dbReference>
<keyword evidence="7 14" id="KW-0812">Transmembrane</keyword>
<dbReference type="InterPro" id="IPR029151">
    <property type="entry name" value="Sensor-like_sf"/>
</dbReference>
<evidence type="ECO:0000256" key="13">
    <source>
        <dbReference type="ARBA" id="ARBA00023136"/>
    </source>
</evidence>
<keyword evidence="12" id="KW-0902">Two-component regulatory system</keyword>
<feature type="transmembrane region" description="Helical" evidence="14">
    <location>
        <begin position="169"/>
        <end position="191"/>
    </location>
</feature>
<evidence type="ECO:0000256" key="10">
    <source>
        <dbReference type="ARBA" id="ARBA00022840"/>
    </source>
</evidence>
<dbReference type="Gene3D" id="3.30.450.20">
    <property type="entry name" value="PAS domain"/>
    <property type="match status" value="2"/>
</dbReference>
<dbReference type="InterPro" id="IPR005467">
    <property type="entry name" value="His_kinase_dom"/>
</dbReference>
<keyword evidence="11 14" id="KW-1133">Transmembrane helix</keyword>
<dbReference type="InterPro" id="IPR033463">
    <property type="entry name" value="sCache_3"/>
</dbReference>
<evidence type="ECO:0000256" key="9">
    <source>
        <dbReference type="ARBA" id="ARBA00022777"/>
    </source>
</evidence>
<proteinExistence type="predicted"/>
<dbReference type="SMART" id="SM00091">
    <property type="entry name" value="PAS"/>
    <property type="match status" value="1"/>
</dbReference>
<evidence type="ECO:0000256" key="1">
    <source>
        <dbReference type="ARBA" id="ARBA00000085"/>
    </source>
</evidence>
<dbReference type="PANTHER" id="PTHR43547">
    <property type="entry name" value="TWO-COMPONENT HISTIDINE KINASE"/>
    <property type="match status" value="1"/>
</dbReference>
<evidence type="ECO:0000256" key="11">
    <source>
        <dbReference type="ARBA" id="ARBA00022989"/>
    </source>
</evidence>
<evidence type="ECO:0000256" key="12">
    <source>
        <dbReference type="ARBA" id="ARBA00023012"/>
    </source>
</evidence>
<dbReference type="PANTHER" id="PTHR43547:SF3">
    <property type="entry name" value="SENSOR PROTEIN CITS"/>
    <property type="match status" value="1"/>
</dbReference>
<reference evidence="16 17" key="1">
    <citation type="submission" date="2023-02" db="EMBL/GenBank/DDBJ databases">
        <title>Oceanobacillus kimchii IFOP_LL358 isolated form Alexandrium catenella lab strain.</title>
        <authorList>
            <person name="Gajardo G."/>
            <person name="Ueki S."/>
            <person name="Maruyama F."/>
        </authorList>
    </citation>
    <scope>NUCLEOTIDE SEQUENCE [LARGE SCALE GENOMIC DNA]</scope>
    <source>
        <strain evidence="16 17">IFOP_LL358</strain>
    </source>
</reference>
<evidence type="ECO:0000313" key="17">
    <source>
        <dbReference type="Proteomes" id="UP001275436"/>
    </source>
</evidence>
<dbReference type="InterPro" id="IPR004358">
    <property type="entry name" value="Sig_transdc_His_kin-like_C"/>
</dbReference>
<keyword evidence="8" id="KW-0547">Nucleotide-binding</keyword>
<dbReference type="CDD" id="cd00130">
    <property type="entry name" value="PAS"/>
    <property type="match status" value="1"/>
</dbReference>
<gene>
    <name evidence="16" type="primary">citS</name>
    <name evidence="16" type="ORF">MACH08_37420</name>
</gene>
<dbReference type="InterPro" id="IPR035965">
    <property type="entry name" value="PAS-like_dom_sf"/>
</dbReference>
<organism evidence="16 17">
    <name type="scientific">Oceanobacillus kimchii</name>
    <dbReference type="NCBI Taxonomy" id="746691"/>
    <lineage>
        <taxon>Bacteria</taxon>
        <taxon>Bacillati</taxon>
        <taxon>Bacillota</taxon>
        <taxon>Bacilli</taxon>
        <taxon>Bacillales</taxon>
        <taxon>Bacillaceae</taxon>
        <taxon>Oceanobacillus</taxon>
    </lineage>
</organism>
<keyword evidence="17" id="KW-1185">Reference proteome</keyword>
<dbReference type="Pfam" id="PF17203">
    <property type="entry name" value="sCache_3_2"/>
    <property type="match status" value="1"/>
</dbReference>
<dbReference type="GO" id="GO:0016301">
    <property type="term" value="F:kinase activity"/>
    <property type="evidence" value="ECO:0007669"/>
    <property type="project" value="UniProtKB-KW"/>
</dbReference>
<keyword evidence="5" id="KW-0597">Phosphoprotein</keyword>
<dbReference type="PRINTS" id="PR00344">
    <property type="entry name" value="BCTRLSENSOR"/>
</dbReference>
<evidence type="ECO:0000259" key="15">
    <source>
        <dbReference type="PROSITE" id="PS50109"/>
    </source>
</evidence>
<dbReference type="PROSITE" id="PS50109">
    <property type="entry name" value="HIS_KIN"/>
    <property type="match status" value="1"/>
</dbReference>
<sequence length="528" mass="58914">MKWSLERKFLVLGCVLVTVIMLLVMVLYISYERDQTRQLIGQQALTTAIAVSEIPEVQHVIDQELDADVLQPFIERIREQSGAEFIVIGDHNSVRYTHPDPDKVGMNMVGGDNEQALVDGENYVSIANGSLGASVRGKSPIHNSDGDIIGIVSVGYMISYVDSLFQQGLIGFLVWLSLIFIIGVAGSFLLAKSIRKDTFGLEPYQIARIYKERGAILESIKEGLIATDQRGHITLVNYSAKEMLHIHDDVIGKPIQEVLPNTELAYVLTKEHREGSFETTINQTVLLVRYKLIDDNGDYGGKVASFQVRSDLQEIIHTLSEVQQYSQDLRAQTHEYTNKLYVISGWLQLGHTDKAKQFIHEEVGKQQSYEKVLFEQITDSTIQAILIGKLSKASEKKIEFTINEDSYINYQWPEQMTAQLVTIIGNIIDNAFDAVVNTVNPEIDIFLTDMGNDLVIEVADNGTGIKTDDYDKIMKQGYSTKDGQNHGYGLSLVQAALIELKGFLEITANEPKGTVFIVYIPKKGGAES</sequence>
<dbReference type="EC" id="2.7.13.3" evidence="3"/>
<dbReference type="Gene3D" id="1.10.287.130">
    <property type="match status" value="1"/>
</dbReference>
<evidence type="ECO:0000256" key="8">
    <source>
        <dbReference type="ARBA" id="ARBA00022741"/>
    </source>
</evidence>
<name>A0ABQ5TMB2_9BACI</name>
<dbReference type="EMBL" id="BSKO01000001">
    <property type="protein sequence ID" value="GLO67958.1"/>
    <property type="molecule type" value="Genomic_DNA"/>
</dbReference>
<evidence type="ECO:0000256" key="6">
    <source>
        <dbReference type="ARBA" id="ARBA00022679"/>
    </source>
</evidence>
<keyword evidence="9 16" id="KW-0418">Kinase</keyword>
<evidence type="ECO:0000256" key="14">
    <source>
        <dbReference type="SAM" id="Phobius"/>
    </source>
</evidence>
<keyword evidence="6" id="KW-0808">Transferase</keyword>
<keyword evidence="10" id="KW-0067">ATP-binding</keyword>
<dbReference type="InterPro" id="IPR016120">
    <property type="entry name" value="Sig_transdc_His_kin_SpoOB"/>
</dbReference>
<dbReference type="InterPro" id="IPR003594">
    <property type="entry name" value="HATPase_dom"/>
</dbReference>
<evidence type="ECO:0000256" key="4">
    <source>
        <dbReference type="ARBA" id="ARBA00022475"/>
    </source>
</evidence>
<dbReference type="InterPro" id="IPR000014">
    <property type="entry name" value="PAS"/>
</dbReference>
<evidence type="ECO:0000256" key="5">
    <source>
        <dbReference type="ARBA" id="ARBA00022553"/>
    </source>
</evidence>
<dbReference type="SMART" id="SM00387">
    <property type="entry name" value="HATPase_c"/>
    <property type="match status" value="1"/>
</dbReference>
<dbReference type="InterPro" id="IPR039506">
    <property type="entry name" value="SPOB_a"/>
</dbReference>
<dbReference type="Gene3D" id="3.30.565.10">
    <property type="entry name" value="Histidine kinase-like ATPase, C-terminal domain"/>
    <property type="match status" value="1"/>
</dbReference>
<comment type="subcellular location">
    <subcellularLocation>
        <location evidence="2">Cell membrane</location>
        <topology evidence="2">Multi-pass membrane protein</topology>
    </subcellularLocation>
</comment>
<dbReference type="Pfam" id="PF02518">
    <property type="entry name" value="HATPase_c"/>
    <property type="match status" value="1"/>
</dbReference>
<dbReference type="SUPFAM" id="SSF55874">
    <property type="entry name" value="ATPase domain of HSP90 chaperone/DNA topoisomerase II/histidine kinase"/>
    <property type="match status" value="1"/>
</dbReference>
<comment type="caution">
    <text evidence="16">The sequence shown here is derived from an EMBL/GenBank/DDBJ whole genome shotgun (WGS) entry which is preliminary data.</text>
</comment>
<dbReference type="SUPFAM" id="SSF55785">
    <property type="entry name" value="PYP-like sensor domain (PAS domain)"/>
    <property type="match status" value="1"/>
</dbReference>
<dbReference type="SUPFAM" id="SSF103190">
    <property type="entry name" value="Sensory domain-like"/>
    <property type="match status" value="1"/>
</dbReference>
<feature type="transmembrane region" description="Helical" evidence="14">
    <location>
        <begin position="9"/>
        <end position="31"/>
    </location>
</feature>
<feature type="domain" description="Histidine kinase" evidence="15">
    <location>
        <begin position="331"/>
        <end position="524"/>
    </location>
</feature>
<dbReference type="RefSeq" id="WP_077596896.1">
    <property type="nucleotide sequence ID" value="NZ_BSKO01000001.1"/>
</dbReference>
<keyword evidence="13 14" id="KW-0472">Membrane</keyword>
<dbReference type="InterPro" id="IPR036890">
    <property type="entry name" value="HATPase_C_sf"/>
</dbReference>
<dbReference type="Pfam" id="PF14689">
    <property type="entry name" value="SPOB_a"/>
    <property type="match status" value="1"/>
</dbReference>
<dbReference type="Proteomes" id="UP001275436">
    <property type="component" value="Unassembled WGS sequence"/>
</dbReference>
<evidence type="ECO:0000313" key="16">
    <source>
        <dbReference type="EMBL" id="GLO67958.1"/>
    </source>
</evidence>
<dbReference type="Pfam" id="PF00989">
    <property type="entry name" value="PAS"/>
    <property type="match status" value="1"/>
</dbReference>
<protein>
    <recommendedName>
        <fullName evidence="3">histidine kinase</fullName>
        <ecNumber evidence="3">2.7.13.3</ecNumber>
    </recommendedName>
</protein>
<evidence type="ECO:0000256" key="3">
    <source>
        <dbReference type="ARBA" id="ARBA00012438"/>
    </source>
</evidence>
<evidence type="ECO:0000256" key="2">
    <source>
        <dbReference type="ARBA" id="ARBA00004651"/>
    </source>
</evidence>
<dbReference type="InterPro" id="IPR013767">
    <property type="entry name" value="PAS_fold"/>
</dbReference>
<keyword evidence="4" id="KW-1003">Cell membrane</keyword>